<dbReference type="PROSITE" id="PS50943">
    <property type="entry name" value="HTH_CROC1"/>
    <property type="match status" value="1"/>
</dbReference>
<evidence type="ECO:0000313" key="3">
    <source>
        <dbReference type="Proteomes" id="UP000319175"/>
    </source>
</evidence>
<dbReference type="GO" id="GO:0003677">
    <property type="term" value="F:DNA binding"/>
    <property type="evidence" value="ECO:0007669"/>
    <property type="project" value="InterPro"/>
</dbReference>
<feature type="domain" description="HTH cro/C1-type" evidence="1">
    <location>
        <begin position="7"/>
        <end position="61"/>
    </location>
</feature>
<organism evidence="2 3">
    <name type="scientific">Flavobacterium microcysteis</name>
    <dbReference type="NCBI Taxonomy" id="2596891"/>
    <lineage>
        <taxon>Bacteria</taxon>
        <taxon>Pseudomonadati</taxon>
        <taxon>Bacteroidota</taxon>
        <taxon>Flavobacteriia</taxon>
        <taxon>Flavobacteriales</taxon>
        <taxon>Flavobacteriaceae</taxon>
        <taxon>Flavobacterium</taxon>
    </lineage>
</organism>
<dbReference type="SUPFAM" id="SSF47413">
    <property type="entry name" value="lambda repressor-like DNA-binding domains"/>
    <property type="match status" value="1"/>
</dbReference>
<comment type="caution">
    <text evidence="2">The sequence shown here is derived from an EMBL/GenBank/DDBJ whole genome shotgun (WGS) entry which is preliminary data.</text>
</comment>
<protein>
    <submittedName>
        <fullName evidence="2">Helix-turn-helix transcriptional regulator</fullName>
    </submittedName>
</protein>
<dbReference type="Pfam" id="PF01381">
    <property type="entry name" value="HTH_3"/>
    <property type="match status" value="1"/>
</dbReference>
<evidence type="ECO:0000313" key="2">
    <source>
        <dbReference type="EMBL" id="TPD68543.1"/>
    </source>
</evidence>
<name>A0A501Q799_9FLAO</name>
<dbReference type="OrthoDB" id="1261587at2"/>
<dbReference type="CDD" id="cd00093">
    <property type="entry name" value="HTH_XRE"/>
    <property type="match status" value="1"/>
</dbReference>
<proteinExistence type="predicted"/>
<gene>
    <name evidence="2" type="ORF">FJA49_10800</name>
</gene>
<reference evidence="2 3" key="2">
    <citation type="submission" date="2019-06" db="EMBL/GenBank/DDBJ databases">
        <authorList>
            <person name="Seo Y."/>
        </authorList>
    </citation>
    <scope>NUCLEOTIDE SEQUENCE [LARGE SCALE GENOMIC DNA]</scope>
    <source>
        <strain evidence="2 3">MaA-Y11</strain>
    </source>
</reference>
<dbReference type="SMART" id="SM00530">
    <property type="entry name" value="HTH_XRE"/>
    <property type="match status" value="1"/>
</dbReference>
<dbReference type="Proteomes" id="UP000319175">
    <property type="component" value="Unassembled WGS sequence"/>
</dbReference>
<dbReference type="RefSeq" id="WP_140000927.1">
    <property type="nucleotide sequence ID" value="NZ_VFJE01000054.1"/>
</dbReference>
<dbReference type="AlphaFoldDB" id="A0A501Q799"/>
<accession>A0A501Q799</accession>
<keyword evidence="3" id="KW-1185">Reference proteome</keyword>
<reference evidence="2 3" key="1">
    <citation type="submission" date="2019-06" db="EMBL/GenBank/DDBJ databases">
        <title>Flavobacterium sp. MaA-Y11 from geoumgang.</title>
        <authorList>
            <person name="Jeong S."/>
        </authorList>
    </citation>
    <scope>NUCLEOTIDE SEQUENCE [LARGE SCALE GENOMIC DNA]</scope>
    <source>
        <strain evidence="2 3">MaA-Y11</strain>
    </source>
</reference>
<dbReference type="InterPro" id="IPR010982">
    <property type="entry name" value="Lambda_DNA-bd_dom_sf"/>
</dbReference>
<dbReference type="InterPro" id="IPR001387">
    <property type="entry name" value="Cro/C1-type_HTH"/>
</dbReference>
<dbReference type="EMBL" id="VFJE01000054">
    <property type="protein sequence ID" value="TPD68543.1"/>
    <property type="molecule type" value="Genomic_DNA"/>
</dbReference>
<dbReference type="Gene3D" id="1.10.260.40">
    <property type="entry name" value="lambda repressor-like DNA-binding domains"/>
    <property type="match status" value="1"/>
</dbReference>
<evidence type="ECO:0000259" key="1">
    <source>
        <dbReference type="PROSITE" id="PS50943"/>
    </source>
</evidence>
<sequence length="108" mass="12170">MEIGEVIKMFIKKRKLSQGQVAKDIGKSRTALSQIINGAYKPLPETLESLSKVLNVPVPVFHFLCIDEESVPPENRALFRALAPSMERYLLDVFNTSPEDLEIEKKAL</sequence>